<organism evidence="2 3">
    <name type="scientific">Marivirga sericea</name>
    <dbReference type="NCBI Taxonomy" id="1028"/>
    <lineage>
        <taxon>Bacteria</taxon>
        <taxon>Pseudomonadati</taxon>
        <taxon>Bacteroidota</taxon>
        <taxon>Cytophagia</taxon>
        <taxon>Cytophagales</taxon>
        <taxon>Marivirgaceae</taxon>
        <taxon>Marivirga</taxon>
    </lineage>
</organism>
<protein>
    <recommendedName>
        <fullName evidence="4">DUF4848 domain-containing protein</fullName>
    </recommendedName>
</protein>
<evidence type="ECO:0000313" key="2">
    <source>
        <dbReference type="EMBL" id="SMG35172.1"/>
    </source>
</evidence>
<accession>A0A1X7K3J4</accession>
<reference evidence="3" key="1">
    <citation type="submission" date="2017-04" db="EMBL/GenBank/DDBJ databases">
        <authorList>
            <person name="Varghese N."/>
            <person name="Submissions S."/>
        </authorList>
    </citation>
    <scope>NUCLEOTIDE SEQUENCE [LARGE SCALE GENOMIC DNA]</scope>
    <source>
        <strain evidence="3">DSM 4125</strain>
    </source>
</reference>
<evidence type="ECO:0008006" key="4">
    <source>
        <dbReference type="Google" id="ProtNLM"/>
    </source>
</evidence>
<keyword evidence="3" id="KW-1185">Reference proteome</keyword>
<keyword evidence="1" id="KW-0732">Signal</keyword>
<evidence type="ECO:0000256" key="1">
    <source>
        <dbReference type="SAM" id="SignalP"/>
    </source>
</evidence>
<dbReference type="Proteomes" id="UP000193804">
    <property type="component" value="Unassembled WGS sequence"/>
</dbReference>
<feature type="chain" id="PRO_5010858645" description="DUF4848 domain-containing protein" evidence="1">
    <location>
        <begin position="20"/>
        <end position="329"/>
    </location>
</feature>
<name>A0A1X7K3J4_9BACT</name>
<dbReference type="EMBL" id="FXAW01000004">
    <property type="protein sequence ID" value="SMG35172.1"/>
    <property type="molecule type" value="Genomic_DNA"/>
</dbReference>
<proteinExistence type="predicted"/>
<dbReference type="RefSeq" id="WP_085517288.1">
    <property type="nucleotide sequence ID" value="NZ_FXAW01000004.1"/>
</dbReference>
<dbReference type="STRING" id="1028.SAMN05661096_02309"/>
<dbReference type="PROSITE" id="PS51257">
    <property type="entry name" value="PROKAR_LIPOPROTEIN"/>
    <property type="match status" value="1"/>
</dbReference>
<sequence>MKKITLHNYVLLLLVIVFASCNNEENVMPKTEAENSNFEKIVIEEGIVAFESMDDFSEFLKNANTKDEFLVEFEKQFSEFKSNFDAYEAINESQVEEMLSNPEKYSAFAKIVEDNGEKYLEPIVDDVNIRSVVNESGIVKIGKKYYKFTYERVFISEKLSDLENNTTGRLSNVETIEVIRGSGESLRMPNEDCRQDYTKRVKISNWPRIYRNINCRFRGRLWTVNIGSIYSGIGANSTHYVKTAGVWFRDKAPMLRLEYDVDYIQYFPTAGNIYLTDSFDSGEKSNVRRIDETFQFCVNASCNFSFDSADSYHSGRGDAGNSWGCNLNI</sequence>
<feature type="signal peptide" evidence="1">
    <location>
        <begin position="1"/>
        <end position="19"/>
    </location>
</feature>
<dbReference type="AlphaFoldDB" id="A0A1X7K3J4"/>
<evidence type="ECO:0000313" key="3">
    <source>
        <dbReference type="Proteomes" id="UP000193804"/>
    </source>
</evidence>
<dbReference type="OrthoDB" id="929767at2"/>
<gene>
    <name evidence="2" type="ORF">SAMN05661096_02309</name>
</gene>